<dbReference type="AlphaFoldDB" id="A0A198UJ52"/>
<sequence>MFEVVFSFIFGEFMVNSTKQATPMAANLFFGLLLAGMSIYFIQWGLVYTMHQQVLLFMIASFFGIFMAFNIGGNDVANSFGTSVGAGTLSVTQALAVAAIFEVSGAVLAGAAVTDTIRSGIVDIGQLGVSPNQFIYLMLSALVAAAFWLLFATKRGLPVSTTHAIIGGIVGSSIVLGISIGGVDFAFSTIKWSKIRDIALSWVISPVLGGALSYLLYSIIKKNILAYNDKAELVVKTIKAKKKALKREQKEYFETLDDKEKLPYTNALLRDQEAFKDGDCQRDDLETQYYRAIFDLERRRDNLDTLKALKTWVPLIAALGAVIMTAMVVFKGLANTGLQLSILQAGLVMGMLGALVWLTAFIYTKTIRGKHKEALGKATFVMFSWMQVFTACAFAFSHGSNDIANAVGPFVAIMDVIKNNAVEAQATVPAPVMLTFGVSLIVGLWFIGKEVIQTVGTNLTEMHPASGFSAELAAAAVVMGASSLGIPVSSTHILVGAVLGIGLVNKNTNWRLMKPIGLAWVITLPAAATISAISFLLLTYFL</sequence>
<comment type="caution">
    <text evidence="8">The sequence shown here is derived from an EMBL/GenBank/DDBJ whole genome shotgun (WGS) entry which is preliminary data.</text>
</comment>
<feature type="transmembrane region" description="Helical" evidence="6">
    <location>
        <begin position="164"/>
        <end position="187"/>
    </location>
</feature>
<dbReference type="RefSeq" id="WP_081261573.1">
    <property type="nucleotide sequence ID" value="NZ_LXHB01000112.1"/>
</dbReference>
<keyword evidence="7" id="KW-0175">Coiled coil</keyword>
<feature type="transmembrane region" description="Helical" evidence="6">
    <location>
        <begin position="308"/>
        <end position="330"/>
    </location>
</feature>
<dbReference type="eggNOG" id="COG0306">
    <property type="taxonomic scope" value="Bacteria"/>
</dbReference>
<dbReference type="InterPro" id="IPR001204">
    <property type="entry name" value="Phos_transporter"/>
</dbReference>
<dbReference type="GO" id="GO:0016020">
    <property type="term" value="C:membrane"/>
    <property type="evidence" value="ECO:0007669"/>
    <property type="project" value="UniProtKB-SubCell"/>
</dbReference>
<evidence type="ECO:0000313" key="8">
    <source>
        <dbReference type="EMBL" id="OAU95262.1"/>
    </source>
</evidence>
<dbReference type="Proteomes" id="UP000078228">
    <property type="component" value="Unassembled WGS sequence"/>
</dbReference>
<feature type="coiled-coil region" evidence="7">
    <location>
        <begin position="228"/>
        <end position="262"/>
    </location>
</feature>
<evidence type="ECO:0000256" key="5">
    <source>
        <dbReference type="ARBA" id="ARBA00023136"/>
    </source>
</evidence>
<dbReference type="Pfam" id="PF01384">
    <property type="entry name" value="PHO4"/>
    <property type="match status" value="1"/>
</dbReference>
<dbReference type="PANTHER" id="PTHR11101:SF80">
    <property type="entry name" value="PHOSPHATE TRANSPORTER"/>
    <property type="match status" value="1"/>
</dbReference>
<proteinExistence type="inferred from homology"/>
<feature type="transmembrane region" description="Helical" evidence="6">
    <location>
        <begin position="375"/>
        <end position="396"/>
    </location>
</feature>
<name>A0A198UJ52_MORCA</name>
<feature type="transmembrane region" description="Helical" evidence="6">
    <location>
        <begin position="199"/>
        <end position="220"/>
    </location>
</feature>
<keyword evidence="6" id="KW-0592">Phosphate transport</keyword>
<evidence type="ECO:0000256" key="4">
    <source>
        <dbReference type="ARBA" id="ARBA00022989"/>
    </source>
</evidence>
<keyword evidence="4 6" id="KW-1133">Transmembrane helix</keyword>
<dbReference type="GO" id="GO:0035435">
    <property type="term" value="P:phosphate ion transmembrane transport"/>
    <property type="evidence" value="ECO:0007669"/>
    <property type="project" value="TreeGrafter"/>
</dbReference>
<keyword evidence="3 6" id="KW-0812">Transmembrane</keyword>
<keyword evidence="5 6" id="KW-0472">Membrane</keyword>
<organism evidence="8 9">
    <name type="scientific">Moraxella catarrhalis</name>
    <name type="common">Branhamella catarrhalis</name>
    <dbReference type="NCBI Taxonomy" id="480"/>
    <lineage>
        <taxon>Bacteria</taxon>
        <taxon>Pseudomonadati</taxon>
        <taxon>Pseudomonadota</taxon>
        <taxon>Gammaproteobacteria</taxon>
        <taxon>Moraxellales</taxon>
        <taxon>Moraxellaceae</taxon>
        <taxon>Moraxella</taxon>
    </lineage>
</organism>
<feature type="transmembrane region" description="Helical" evidence="6">
    <location>
        <begin position="134"/>
        <end position="152"/>
    </location>
</feature>
<protein>
    <recommendedName>
        <fullName evidence="6">Phosphate transporter</fullName>
    </recommendedName>
</protein>
<gene>
    <name evidence="8" type="ORF">AO384_1453</name>
</gene>
<evidence type="ECO:0000256" key="7">
    <source>
        <dbReference type="SAM" id="Coils"/>
    </source>
</evidence>
<keyword evidence="2 6" id="KW-0813">Transport</keyword>
<feature type="transmembrane region" description="Helical" evidence="6">
    <location>
        <begin position="54"/>
        <end position="73"/>
    </location>
</feature>
<evidence type="ECO:0000256" key="1">
    <source>
        <dbReference type="ARBA" id="ARBA00004141"/>
    </source>
</evidence>
<feature type="transmembrane region" description="Helical" evidence="6">
    <location>
        <begin position="342"/>
        <end position="363"/>
    </location>
</feature>
<evidence type="ECO:0000256" key="3">
    <source>
        <dbReference type="ARBA" id="ARBA00022692"/>
    </source>
</evidence>
<feature type="transmembrane region" description="Helical" evidence="6">
    <location>
        <begin position="484"/>
        <end position="504"/>
    </location>
</feature>
<comment type="similarity">
    <text evidence="6">Belongs to the inorganic phosphate transporter (PiT) (TC 2.A.20) family.</text>
</comment>
<dbReference type="PATRIC" id="fig|480.237.peg.1599"/>
<dbReference type="OrthoDB" id="9779554at2"/>
<evidence type="ECO:0000256" key="2">
    <source>
        <dbReference type="ARBA" id="ARBA00022448"/>
    </source>
</evidence>
<feature type="transmembrane region" description="Helical" evidence="6">
    <location>
        <begin position="24"/>
        <end position="42"/>
    </location>
</feature>
<keyword evidence="9" id="KW-1185">Reference proteome</keyword>
<accession>A0A198UJ52</accession>
<dbReference type="PANTHER" id="PTHR11101">
    <property type="entry name" value="PHOSPHATE TRANSPORTER"/>
    <property type="match status" value="1"/>
</dbReference>
<comment type="subcellular location">
    <subcellularLocation>
        <location evidence="1 6">Membrane</location>
        <topology evidence="1 6">Multi-pass membrane protein</topology>
    </subcellularLocation>
</comment>
<feature type="transmembrane region" description="Helical" evidence="6">
    <location>
        <begin position="516"/>
        <end position="541"/>
    </location>
</feature>
<feature type="transmembrane region" description="Helical" evidence="6">
    <location>
        <begin position="428"/>
        <end position="447"/>
    </location>
</feature>
<dbReference type="GO" id="GO:0005315">
    <property type="term" value="F:phosphate transmembrane transporter activity"/>
    <property type="evidence" value="ECO:0007669"/>
    <property type="project" value="InterPro"/>
</dbReference>
<dbReference type="EMBL" id="LXHC01000024">
    <property type="protein sequence ID" value="OAU95262.1"/>
    <property type="molecule type" value="Genomic_DNA"/>
</dbReference>
<reference evidence="8 9" key="1">
    <citation type="journal article" date="2016" name="Genome Biol. Evol.">
        <title>Comparative Genomic Analyses of the Moraxella catarrhalis Serosensitive and Seroresistant Lineages Demonstrate Their Independent Evolution.</title>
        <authorList>
            <person name="Earl J.P."/>
            <person name="de Vries S.P."/>
            <person name="Ahmed A."/>
            <person name="Powell E."/>
            <person name="Schultz M.P."/>
            <person name="Hermans P.W."/>
            <person name="Hill D.J."/>
            <person name="Zhou Z."/>
            <person name="Constantinidou C.I."/>
            <person name="Hu F.Z."/>
            <person name="Bootsma H.J."/>
            <person name="Ehrlich G.D."/>
        </authorList>
    </citation>
    <scope>NUCLEOTIDE SEQUENCE [LARGE SCALE GENOMIC DNA]</scope>
    <source>
        <strain evidence="8 9">Z7542</strain>
    </source>
</reference>
<evidence type="ECO:0000313" key="9">
    <source>
        <dbReference type="Proteomes" id="UP000078228"/>
    </source>
</evidence>
<evidence type="ECO:0000256" key="6">
    <source>
        <dbReference type="RuleBase" id="RU363058"/>
    </source>
</evidence>